<dbReference type="GO" id="GO:0006790">
    <property type="term" value="P:sulfur compound metabolic process"/>
    <property type="evidence" value="ECO:0007669"/>
    <property type="project" value="TreeGrafter"/>
</dbReference>
<keyword evidence="5" id="KW-0408">Iron</keyword>
<dbReference type="GO" id="GO:0005737">
    <property type="term" value="C:cytoplasm"/>
    <property type="evidence" value="ECO:0007669"/>
    <property type="project" value="TreeGrafter"/>
</dbReference>
<organism evidence="7 8">
    <name type="scientific">Reyranella soli</name>
    <dbReference type="NCBI Taxonomy" id="1230389"/>
    <lineage>
        <taxon>Bacteria</taxon>
        <taxon>Pseudomonadati</taxon>
        <taxon>Pseudomonadota</taxon>
        <taxon>Alphaproteobacteria</taxon>
        <taxon>Hyphomicrobiales</taxon>
        <taxon>Reyranellaceae</taxon>
        <taxon>Reyranella</taxon>
    </lineage>
</organism>
<gene>
    <name evidence="7" type="ORF">RSO01_26880</name>
</gene>
<accession>A0A512N965</accession>
<dbReference type="SUPFAM" id="SSF51197">
    <property type="entry name" value="Clavaminate synthase-like"/>
    <property type="match status" value="1"/>
</dbReference>
<evidence type="ECO:0000256" key="4">
    <source>
        <dbReference type="ARBA" id="ARBA00023002"/>
    </source>
</evidence>
<evidence type="ECO:0000313" key="7">
    <source>
        <dbReference type="EMBL" id="GEP55522.1"/>
    </source>
</evidence>
<dbReference type="PANTHER" id="PTHR30468:SF1">
    <property type="entry name" value="ALPHA-KETOGLUTARATE-DEPENDENT SULFONATE DIOXYGENASE"/>
    <property type="match status" value="1"/>
</dbReference>
<dbReference type="InterPro" id="IPR003819">
    <property type="entry name" value="TauD/TfdA-like"/>
</dbReference>
<dbReference type="InterPro" id="IPR051323">
    <property type="entry name" value="AtsK-like"/>
</dbReference>
<dbReference type="EMBL" id="BKAJ01000038">
    <property type="protein sequence ID" value="GEP55522.1"/>
    <property type="molecule type" value="Genomic_DNA"/>
</dbReference>
<evidence type="ECO:0000256" key="2">
    <source>
        <dbReference type="ARBA" id="ARBA00022723"/>
    </source>
</evidence>
<dbReference type="Gene3D" id="3.60.130.10">
    <property type="entry name" value="Clavaminate synthase-like"/>
    <property type="match status" value="1"/>
</dbReference>
<evidence type="ECO:0000256" key="1">
    <source>
        <dbReference type="ARBA" id="ARBA00005896"/>
    </source>
</evidence>
<comment type="caution">
    <text evidence="7">The sequence shown here is derived from an EMBL/GenBank/DDBJ whole genome shotgun (WGS) entry which is preliminary data.</text>
</comment>
<dbReference type="PANTHER" id="PTHR30468">
    <property type="entry name" value="ALPHA-KETOGLUTARATE-DEPENDENT SULFONATE DIOXYGENASE"/>
    <property type="match status" value="1"/>
</dbReference>
<comment type="similarity">
    <text evidence="1">Belongs to the TfdA dioxygenase family.</text>
</comment>
<name>A0A512N965_9HYPH</name>
<evidence type="ECO:0000313" key="8">
    <source>
        <dbReference type="Proteomes" id="UP000321058"/>
    </source>
</evidence>
<dbReference type="RefSeq" id="WP_147149605.1">
    <property type="nucleotide sequence ID" value="NZ_BKAJ01000038.1"/>
</dbReference>
<evidence type="ECO:0000256" key="3">
    <source>
        <dbReference type="ARBA" id="ARBA00022964"/>
    </source>
</evidence>
<keyword evidence="2" id="KW-0479">Metal-binding</keyword>
<dbReference type="Proteomes" id="UP000321058">
    <property type="component" value="Unassembled WGS sequence"/>
</dbReference>
<dbReference type="Pfam" id="PF02668">
    <property type="entry name" value="TauD"/>
    <property type="match status" value="1"/>
</dbReference>
<dbReference type="OrthoDB" id="7346227at2"/>
<sequence>MSFQTEKLGGHMAAAVSGIDLNQLPDAATQAALVDVLHDNLVLCVRGQKLAPPAFRDAMARFGVPMLRKQLERTPECAEVNIISSEDRDTLGDGRKIVNGANWHTDDSFMRAPCSLTMLYGVVVPSKGGDTQFTNMYAAYDDLPADMKRRIDPLKVVHKYHSRRKLTYVSTRPAEEMAAMPEATHPLVRTHPETHRRSLYLNPNRMERIVGLDLDESDRLLDELIEHATQMKYQYRHVWRQGDIVIWDNRCTMHKANADYPEGERRLMHRVIVAGTEPV</sequence>
<dbReference type="GO" id="GO:0046872">
    <property type="term" value="F:metal ion binding"/>
    <property type="evidence" value="ECO:0007669"/>
    <property type="project" value="UniProtKB-KW"/>
</dbReference>
<dbReference type="AlphaFoldDB" id="A0A512N965"/>
<keyword evidence="3 7" id="KW-0223">Dioxygenase</keyword>
<reference evidence="7 8" key="1">
    <citation type="submission" date="2019-07" db="EMBL/GenBank/DDBJ databases">
        <title>Whole genome shotgun sequence of Reyranella soli NBRC 108950.</title>
        <authorList>
            <person name="Hosoyama A."/>
            <person name="Uohara A."/>
            <person name="Ohji S."/>
            <person name="Ichikawa N."/>
        </authorList>
    </citation>
    <scope>NUCLEOTIDE SEQUENCE [LARGE SCALE GENOMIC DNA]</scope>
    <source>
        <strain evidence="7 8">NBRC 108950</strain>
    </source>
</reference>
<dbReference type="InterPro" id="IPR042098">
    <property type="entry name" value="TauD-like_sf"/>
</dbReference>
<keyword evidence="8" id="KW-1185">Reference proteome</keyword>
<keyword evidence="4" id="KW-0560">Oxidoreductase</keyword>
<evidence type="ECO:0000259" key="6">
    <source>
        <dbReference type="Pfam" id="PF02668"/>
    </source>
</evidence>
<feature type="domain" description="TauD/TfdA-like" evidence="6">
    <location>
        <begin position="5"/>
        <end position="271"/>
    </location>
</feature>
<proteinExistence type="inferred from homology"/>
<dbReference type="GO" id="GO:0000908">
    <property type="term" value="F:taurine dioxygenase activity"/>
    <property type="evidence" value="ECO:0007669"/>
    <property type="project" value="TreeGrafter"/>
</dbReference>
<evidence type="ECO:0000256" key="5">
    <source>
        <dbReference type="ARBA" id="ARBA00023004"/>
    </source>
</evidence>
<protein>
    <submittedName>
        <fullName evidence="7">Taurine catabolism dioxygenase</fullName>
    </submittedName>
</protein>